<dbReference type="InterPro" id="IPR023054">
    <property type="entry name" value="Sporulation_regulator_WhiA_C"/>
</dbReference>
<gene>
    <name evidence="4 8" type="primary">whiA</name>
    <name evidence="8" type="ORF">FL857_00460</name>
</gene>
<dbReference type="InterPro" id="IPR003802">
    <property type="entry name" value="Sporulation_regulator_WhiA"/>
</dbReference>
<dbReference type="PANTHER" id="PTHR37307:SF1">
    <property type="entry name" value="CELL DIVISION PROTEIN WHIA-RELATED"/>
    <property type="match status" value="1"/>
</dbReference>
<dbReference type="GO" id="GO:0043937">
    <property type="term" value="P:regulation of sporulation"/>
    <property type="evidence" value="ECO:0007669"/>
    <property type="project" value="InterPro"/>
</dbReference>
<keyword evidence="1 4" id="KW-0132">Cell division</keyword>
<comment type="function">
    <text evidence="4">Involved in cell division and chromosome segregation.</text>
</comment>
<dbReference type="GO" id="GO:0003677">
    <property type="term" value="F:DNA binding"/>
    <property type="evidence" value="ECO:0007669"/>
    <property type="project" value="UniProtKB-UniRule"/>
</dbReference>
<feature type="domain" description="Sporulation regulator WhiA C-terminal" evidence="5">
    <location>
        <begin position="226"/>
        <end position="309"/>
    </location>
</feature>
<proteinExistence type="inferred from homology"/>
<feature type="domain" description="WhiA LAGLIDADG-like" evidence="7">
    <location>
        <begin position="131"/>
        <end position="223"/>
    </location>
</feature>
<dbReference type="InterPro" id="IPR018478">
    <property type="entry name" value="Sporu_reg_WhiA_N_dom"/>
</dbReference>
<evidence type="ECO:0000313" key="9">
    <source>
        <dbReference type="Proteomes" id="UP000319424"/>
    </source>
</evidence>
<evidence type="ECO:0000256" key="3">
    <source>
        <dbReference type="ARBA" id="ARBA00023306"/>
    </source>
</evidence>
<comment type="caution">
    <text evidence="8">The sequence shown here is derived from an EMBL/GenBank/DDBJ whole genome shotgun (WGS) entry which is preliminary data.</text>
</comment>
<comment type="similarity">
    <text evidence="4">Belongs to the WhiA family.</text>
</comment>
<dbReference type="HAMAP" id="MF_01420">
    <property type="entry name" value="HTH_type_WhiA"/>
    <property type="match status" value="1"/>
</dbReference>
<dbReference type="RefSeq" id="WP_144015318.1">
    <property type="nucleotide sequence ID" value="NZ_VJXW01000001.1"/>
</dbReference>
<protein>
    <recommendedName>
        <fullName evidence="4">Probable cell division protein WhiA</fullName>
    </recommendedName>
</protein>
<evidence type="ECO:0000259" key="6">
    <source>
        <dbReference type="Pfam" id="PF10298"/>
    </source>
</evidence>
<evidence type="ECO:0000313" key="8">
    <source>
        <dbReference type="EMBL" id="TRW28591.1"/>
    </source>
</evidence>
<dbReference type="PANTHER" id="PTHR37307">
    <property type="entry name" value="CELL DIVISION PROTEIN WHIA-RELATED"/>
    <property type="match status" value="1"/>
</dbReference>
<dbReference type="Pfam" id="PF10298">
    <property type="entry name" value="WhiA_N"/>
    <property type="match status" value="1"/>
</dbReference>
<dbReference type="Pfam" id="PF14527">
    <property type="entry name" value="LAGLIDADG_WhiA"/>
    <property type="match status" value="1"/>
</dbReference>
<dbReference type="Pfam" id="PF02650">
    <property type="entry name" value="HTH_WhiA"/>
    <property type="match status" value="1"/>
</dbReference>
<dbReference type="InterPro" id="IPR027434">
    <property type="entry name" value="Homing_endonucl"/>
</dbReference>
<dbReference type="NCBIfam" id="TIGR00647">
    <property type="entry name" value="DNA_bind_WhiA"/>
    <property type="match status" value="1"/>
</dbReference>
<evidence type="ECO:0000259" key="7">
    <source>
        <dbReference type="Pfam" id="PF14527"/>
    </source>
</evidence>
<organism evidence="8 9">
    <name type="scientific">Criibacterium bergeronii</name>
    <dbReference type="NCBI Taxonomy" id="1871336"/>
    <lineage>
        <taxon>Bacteria</taxon>
        <taxon>Bacillati</taxon>
        <taxon>Bacillota</taxon>
        <taxon>Clostridia</taxon>
        <taxon>Peptostreptococcales</taxon>
        <taxon>Filifactoraceae</taxon>
        <taxon>Criibacterium</taxon>
    </lineage>
</organism>
<keyword evidence="3 4" id="KW-0131">Cell cycle</keyword>
<evidence type="ECO:0000256" key="2">
    <source>
        <dbReference type="ARBA" id="ARBA00023125"/>
    </source>
</evidence>
<name>A0A552VDN7_9FIRM</name>
<sequence length="317" mass="36640">MAFSNDVRDELLNLKLQSKEESISFLSAALIFCGKIVFIGNNKVTFYYVTENAGVARAIVHEFKEVFSESLELYQKKNYNFSRKKIYLLRYNSNKSANDILKKLYIISSEKQTASINEYIEKSLIAGENRCKAFLRGAYLASGSLSNPEKFYHLEFVTGYLGYANSFSRLLNKLGIRSNVLERNDAYIIYVKESESISDFLNYVGAHSNMFKFEDIRIKKQVRNNVNRVVNCETANIEKIAKTFFRQKQSIEYILEKKSIDYLPEDLREVAMLRIENEEDSLQELASKLSTPISKSGINYRLKKIEKIAETLRKEGK</sequence>
<keyword evidence="2 4" id="KW-0238">DNA-binding</keyword>
<evidence type="ECO:0000259" key="5">
    <source>
        <dbReference type="Pfam" id="PF02650"/>
    </source>
</evidence>
<dbReference type="AlphaFoldDB" id="A0A552VDN7"/>
<dbReference type="EMBL" id="VJXW01000001">
    <property type="protein sequence ID" value="TRW28591.1"/>
    <property type="molecule type" value="Genomic_DNA"/>
</dbReference>
<dbReference type="Gene3D" id="3.10.28.10">
    <property type="entry name" value="Homing endonucleases"/>
    <property type="match status" value="1"/>
</dbReference>
<evidence type="ECO:0000256" key="4">
    <source>
        <dbReference type="HAMAP-Rule" id="MF_01420"/>
    </source>
</evidence>
<reference evidence="8 9" key="1">
    <citation type="submission" date="2019-07" db="EMBL/GenBank/DDBJ databases">
        <title>Criibacterium bergeronii gen. nov., sp. nov. isolated from human clinical samples.</title>
        <authorList>
            <person name="Maheux A.F."/>
            <person name="Boudreau D.K."/>
            <person name="Berube E."/>
            <person name="Brodeur S."/>
            <person name="Bernard K.A."/>
            <person name="Abed J.Y."/>
            <person name="Ducrey E."/>
            <person name="Guay E.F."/>
            <person name="Raymond F."/>
            <person name="Corbeil J."/>
            <person name="Domingo M.-C."/>
            <person name="Roy P.H."/>
            <person name="Boissinot M."/>
            <person name="Tocheva E.I."/>
            <person name="Omar R.F."/>
        </authorList>
    </citation>
    <scope>NUCLEOTIDE SEQUENCE [LARGE SCALE GENOMIC DNA]</scope>
    <source>
        <strain evidence="8 9">CCRI-24246</strain>
    </source>
</reference>
<dbReference type="Proteomes" id="UP000319424">
    <property type="component" value="Unassembled WGS sequence"/>
</dbReference>
<dbReference type="InterPro" id="IPR039518">
    <property type="entry name" value="WhiA_LAGLIDADG_dom"/>
</dbReference>
<dbReference type="OrthoDB" id="401278at2"/>
<accession>A0A552VDN7</accession>
<dbReference type="GO" id="GO:0051301">
    <property type="term" value="P:cell division"/>
    <property type="evidence" value="ECO:0007669"/>
    <property type="project" value="UniProtKB-UniRule"/>
</dbReference>
<dbReference type="SUPFAM" id="SSF55608">
    <property type="entry name" value="Homing endonucleases"/>
    <property type="match status" value="1"/>
</dbReference>
<evidence type="ECO:0000256" key="1">
    <source>
        <dbReference type="ARBA" id="ARBA00022618"/>
    </source>
</evidence>
<feature type="domain" description="Sporulation transcription regulator WhiA N-terminal" evidence="6">
    <location>
        <begin position="20"/>
        <end position="106"/>
    </location>
</feature>